<organism evidence="2 3">
    <name type="scientific">Taxus chinensis</name>
    <name type="common">Chinese yew</name>
    <name type="synonym">Taxus wallichiana var. chinensis</name>
    <dbReference type="NCBI Taxonomy" id="29808"/>
    <lineage>
        <taxon>Eukaryota</taxon>
        <taxon>Viridiplantae</taxon>
        <taxon>Streptophyta</taxon>
        <taxon>Embryophyta</taxon>
        <taxon>Tracheophyta</taxon>
        <taxon>Spermatophyta</taxon>
        <taxon>Pinopsida</taxon>
        <taxon>Pinidae</taxon>
        <taxon>Conifers II</taxon>
        <taxon>Cupressales</taxon>
        <taxon>Taxaceae</taxon>
        <taxon>Taxus</taxon>
    </lineage>
</organism>
<feature type="compositionally biased region" description="Basic and acidic residues" evidence="1">
    <location>
        <begin position="229"/>
        <end position="244"/>
    </location>
</feature>
<keyword evidence="3" id="KW-1185">Reference proteome</keyword>
<sequence length="251" mass="28517">KEGNEEKGKGITQSVEDHRKVFSNSMLEFFSPLHIKEKMVEESPSSKVAKEKDEDGFTLVTNRRKSKFLSKSKSKVKEKEEENLMDLMKGRKIDIGNFNVKEGICNESVKNDLISKAVKEKEVNKSTEMAEEKTDLDASKDHNMDMNFIKGMEVFPSIEDLLTPIKEPEEKKEGPCFGLKNLSRENLISRKNKIEPKGKKGDSSCSTPLLEEENPINVEAIISKQGRPNKLESKKKITQKEIDSGKQMCFD</sequence>
<reference evidence="2 3" key="1">
    <citation type="journal article" date="2021" name="Nat. Plants">
        <title>The Taxus genome provides insights into paclitaxel biosynthesis.</title>
        <authorList>
            <person name="Xiong X."/>
            <person name="Gou J."/>
            <person name="Liao Q."/>
            <person name="Li Y."/>
            <person name="Zhou Q."/>
            <person name="Bi G."/>
            <person name="Li C."/>
            <person name="Du R."/>
            <person name="Wang X."/>
            <person name="Sun T."/>
            <person name="Guo L."/>
            <person name="Liang H."/>
            <person name="Lu P."/>
            <person name="Wu Y."/>
            <person name="Zhang Z."/>
            <person name="Ro D.K."/>
            <person name="Shang Y."/>
            <person name="Huang S."/>
            <person name="Yan J."/>
        </authorList>
    </citation>
    <scope>NUCLEOTIDE SEQUENCE [LARGE SCALE GENOMIC DNA]</scope>
    <source>
        <strain evidence="2">Ta-2019</strain>
    </source>
</reference>
<feature type="non-terminal residue" evidence="2">
    <location>
        <position position="1"/>
    </location>
</feature>
<feature type="region of interest" description="Disordered" evidence="1">
    <location>
        <begin position="223"/>
        <end position="251"/>
    </location>
</feature>
<proteinExistence type="predicted"/>
<dbReference type="Proteomes" id="UP000824469">
    <property type="component" value="Unassembled WGS sequence"/>
</dbReference>
<evidence type="ECO:0000313" key="2">
    <source>
        <dbReference type="EMBL" id="KAH9305335.1"/>
    </source>
</evidence>
<protein>
    <submittedName>
        <fullName evidence="2">Uncharacterized protein</fullName>
    </submittedName>
</protein>
<feature type="region of interest" description="Disordered" evidence="1">
    <location>
        <begin position="120"/>
        <end position="142"/>
    </location>
</feature>
<name>A0AA38FJV6_TAXCH</name>
<gene>
    <name evidence="2" type="ORF">KI387_009739</name>
</gene>
<evidence type="ECO:0000256" key="1">
    <source>
        <dbReference type="SAM" id="MobiDB-lite"/>
    </source>
</evidence>
<comment type="caution">
    <text evidence="2">The sequence shown here is derived from an EMBL/GenBank/DDBJ whole genome shotgun (WGS) entry which is preliminary data.</text>
</comment>
<evidence type="ECO:0000313" key="3">
    <source>
        <dbReference type="Proteomes" id="UP000824469"/>
    </source>
</evidence>
<accession>A0AA38FJV6</accession>
<dbReference type="EMBL" id="JAHRHJ020000008">
    <property type="protein sequence ID" value="KAH9305335.1"/>
    <property type="molecule type" value="Genomic_DNA"/>
</dbReference>
<dbReference type="AlphaFoldDB" id="A0AA38FJV6"/>